<evidence type="ECO:0000313" key="4">
    <source>
        <dbReference type="Proteomes" id="UP000693970"/>
    </source>
</evidence>
<comment type="caution">
    <text evidence="3">The sequence shown here is derived from an EMBL/GenBank/DDBJ whole genome shotgun (WGS) entry which is preliminary data.</text>
</comment>
<keyword evidence="2" id="KW-1133">Transmembrane helix</keyword>
<dbReference type="OrthoDB" id="48217at2759"/>
<protein>
    <submittedName>
        <fullName evidence="3">Uncharacterized protein</fullName>
    </submittedName>
</protein>
<feature type="transmembrane region" description="Helical" evidence="2">
    <location>
        <begin position="39"/>
        <end position="55"/>
    </location>
</feature>
<sequence length="150" mass="16740">MSIPSPSSGNIFFTTENLAFSLPLIVVCGTYAYFTLIPLKYGVPFLGAVVLLGLARRQIRMLRDSKLQNMDASEIDDLALELEDDSDKTNDKEATKSKQLQKKKNQVQQRLAVEQKKAAKQQSNKKRGTVGDEEEDDADLTTFAKAKKKN</sequence>
<reference evidence="3" key="2">
    <citation type="submission" date="2021-04" db="EMBL/GenBank/DDBJ databases">
        <authorList>
            <person name="Podell S."/>
        </authorList>
    </citation>
    <scope>NUCLEOTIDE SEQUENCE</scope>
    <source>
        <strain evidence="3">Hildebrandi</strain>
    </source>
</reference>
<dbReference type="EMBL" id="JAGRRH010000010">
    <property type="protein sequence ID" value="KAG7362766.1"/>
    <property type="molecule type" value="Genomic_DNA"/>
</dbReference>
<proteinExistence type="predicted"/>
<evidence type="ECO:0000256" key="1">
    <source>
        <dbReference type="SAM" id="MobiDB-lite"/>
    </source>
</evidence>
<keyword evidence="2" id="KW-0812">Transmembrane</keyword>
<keyword evidence="4" id="KW-1185">Reference proteome</keyword>
<gene>
    <name evidence="3" type="ORF">IV203_026126</name>
</gene>
<name>A0A9K3LL33_9STRA</name>
<reference evidence="3" key="1">
    <citation type="journal article" date="2021" name="Sci. Rep.">
        <title>Diploid genomic architecture of Nitzschia inconspicua, an elite biomass production diatom.</title>
        <authorList>
            <person name="Oliver A."/>
            <person name="Podell S."/>
            <person name="Pinowska A."/>
            <person name="Traller J.C."/>
            <person name="Smith S.R."/>
            <person name="McClure R."/>
            <person name="Beliaev A."/>
            <person name="Bohutskyi P."/>
            <person name="Hill E.A."/>
            <person name="Rabines A."/>
            <person name="Zheng H."/>
            <person name="Allen L.Z."/>
            <person name="Kuo A."/>
            <person name="Grigoriev I.V."/>
            <person name="Allen A.E."/>
            <person name="Hazlebeck D."/>
            <person name="Allen E.E."/>
        </authorList>
    </citation>
    <scope>NUCLEOTIDE SEQUENCE</scope>
    <source>
        <strain evidence="3">Hildebrandi</strain>
    </source>
</reference>
<evidence type="ECO:0000313" key="3">
    <source>
        <dbReference type="EMBL" id="KAG7362766.1"/>
    </source>
</evidence>
<keyword evidence="2" id="KW-0472">Membrane</keyword>
<evidence type="ECO:0000256" key="2">
    <source>
        <dbReference type="SAM" id="Phobius"/>
    </source>
</evidence>
<feature type="region of interest" description="Disordered" evidence="1">
    <location>
        <begin position="80"/>
        <end position="150"/>
    </location>
</feature>
<organism evidence="3 4">
    <name type="scientific">Nitzschia inconspicua</name>
    <dbReference type="NCBI Taxonomy" id="303405"/>
    <lineage>
        <taxon>Eukaryota</taxon>
        <taxon>Sar</taxon>
        <taxon>Stramenopiles</taxon>
        <taxon>Ochrophyta</taxon>
        <taxon>Bacillariophyta</taxon>
        <taxon>Bacillariophyceae</taxon>
        <taxon>Bacillariophycidae</taxon>
        <taxon>Bacillariales</taxon>
        <taxon>Bacillariaceae</taxon>
        <taxon>Nitzschia</taxon>
    </lineage>
</organism>
<dbReference type="Proteomes" id="UP000693970">
    <property type="component" value="Unassembled WGS sequence"/>
</dbReference>
<dbReference type="AlphaFoldDB" id="A0A9K3LL33"/>
<accession>A0A9K3LL33</accession>
<feature type="compositionally biased region" description="Basic and acidic residues" evidence="1">
    <location>
        <begin position="87"/>
        <end position="96"/>
    </location>
</feature>